<evidence type="ECO:0000256" key="1">
    <source>
        <dbReference type="SAM" id="MobiDB-lite"/>
    </source>
</evidence>
<dbReference type="EMBL" id="JAEKNN010000064">
    <property type="protein sequence ID" value="MBJ7610553.1"/>
    <property type="molecule type" value="Genomic_DNA"/>
</dbReference>
<evidence type="ECO:0000313" key="4">
    <source>
        <dbReference type="Proteomes" id="UP000614410"/>
    </source>
</evidence>
<dbReference type="AlphaFoldDB" id="A0A934NFY4"/>
<organism evidence="3 4">
    <name type="scientific">Candidatus Amunia macphersoniae</name>
    <dbReference type="NCBI Taxonomy" id="3127014"/>
    <lineage>
        <taxon>Bacteria</taxon>
        <taxon>Bacillati</taxon>
        <taxon>Candidatus Dormiibacterota</taxon>
        <taxon>Candidatus Dormibacteria</taxon>
        <taxon>Candidatus Aeolococcales</taxon>
        <taxon>Candidatus Aeolococcaceae</taxon>
        <taxon>Candidatus Amunia</taxon>
    </lineage>
</organism>
<proteinExistence type="predicted"/>
<dbReference type="SUPFAM" id="SSF117281">
    <property type="entry name" value="Kelch motif"/>
    <property type="match status" value="1"/>
</dbReference>
<dbReference type="Proteomes" id="UP000614410">
    <property type="component" value="Unassembled WGS sequence"/>
</dbReference>
<accession>A0A934NFY4</accession>
<keyword evidence="2" id="KW-0812">Transmembrane</keyword>
<evidence type="ECO:0000256" key="2">
    <source>
        <dbReference type="SAM" id="Phobius"/>
    </source>
</evidence>
<dbReference type="InterPro" id="IPR015915">
    <property type="entry name" value="Kelch-typ_b-propeller"/>
</dbReference>
<dbReference type="Gene3D" id="2.120.10.80">
    <property type="entry name" value="Kelch-type beta propeller"/>
    <property type="match status" value="1"/>
</dbReference>
<reference evidence="3 4" key="1">
    <citation type="submission" date="2020-10" db="EMBL/GenBank/DDBJ databases">
        <title>Ca. Dormibacterota MAGs.</title>
        <authorList>
            <person name="Montgomery K."/>
        </authorList>
    </citation>
    <scope>NUCLEOTIDE SEQUENCE [LARGE SCALE GENOMIC DNA]</scope>
    <source>
        <strain evidence="3">Mitchell_Peninsula_5</strain>
    </source>
</reference>
<feature type="compositionally biased region" description="Low complexity" evidence="1">
    <location>
        <begin position="180"/>
        <end position="204"/>
    </location>
</feature>
<protein>
    <submittedName>
        <fullName evidence="3">Uncharacterized protein</fullName>
    </submittedName>
</protein>
<keyword evidence="2" id="KW-1133">Transmembrane helix</keyword>
<keyword evidence="2" id="KW-0472">Membrane</keyword>
<evidence type="ECO:0000313" key="3">
    <source>
        <dbReference type="EMBL" id="MBJ7610553.1"/>
    </source>
</evidence>
<feature type="region of interest" description="Disordered" evidence="1">
    <location>
        <begin position="180"/>
        <end position="227"/>
    </location>
</feature>
<feature type="transmembrane region" description="Helical" evidence="2">
    <location>
        <begin position="236"/>
        <end position="259"/>
    </location>
</feature>
<gene>
    <name evidence="3" type="ORF">JF887_14180</name>
</gene>
<name>A0A934NFY4_9BACT</name>
<sequence>MDIVVEPEISDPWTRHVLSPGMTCCMLRADLGEPEQQGDADAAPAMAALLSALVHRDEVVGRAWVVHVSGPADEVDTVVRETVHRDRGVGLTLGERSSDASHATFVLHPRDRAASDLIGLDRGKDRVIALLGVRPDRADFVASALEQGHDADAVAAADILITQQPRLGCSTIARRPPRVAAPALSQPGSARPPGRGAAAPAMPRQEVSHPTAARSRAQPSDPASVRPRPRLLGLPTAVAAVVLVVVVIAVAAGATLLLVHPSSVRPPTARVASPSPSAAVPTPTPVPVLPLFSGVPIGAPLPLGRLGTATAADAARGQTMLFGGSTPDGRVLGDTWTFDGHSWSEPSLPRSPPARRGAAATWDPGISEVVVFGGIGPTGTPLDDTWIWDGKIWNNLRPTLARPPAGIPAGLTFDTARQELVLVTAGPPNPAHPGAVQGETWTWAGTSWGRVRTTTSPTLTGPATVTFDASSGQTILVDTRSSTTSSFNGTSWIQQPPNGLALDPNEVAQAAYDAAIGVVVLVQNGPPGATASNTWTFDGAAWHLSVATAVPPQIGSLTPDPGGVLALAGDAGATDLGRRSRLTSGAWGPVPGP</sequence>
<comment type="caution">
    <text evidence="3">The sequence shown here is derived from an EMBL/GenBank/DDBJ whole genome shotgun (WGS) entry which is preliminary data.</text>
</comment>